<comment type="similarity">
    <text evidence="7">Belongs to the RnpA family.</text>
</comment>
<dbReference type="InterPro" id="IPR020539">
    <property type="entry name" value="RNase_P_CS"/>
</dbReference>
<comment type="catalytic activity">
    <reaction evidence="7">
        <text>Endonucleolytic cleavage of RNA, removing 5'-extranucleotides from tRNA precursor.</text>
        <dbReference type="EC" id="3.1.26.5"/>
    </reaction>
</comment>
<evidence type="ECO:0000313" key="9">
    <source>
        <dbReference type="EMBL" id="MDK6274603.1"/>
    </source>
</evidence>
<evidence type="ECO:0000256" key="7">
    <source>
        <dbReference type="HAMAP-Rule" id="MF_00227"/>
    </source>
</evidence>
<gene>
    <name evidence="7 9" type="primary">rnpA</name>
    <name evidence="9" type="ORF">QP116_02405</name>
</gene>
<name>A0AAP4FEC3_9MICC</name>
<reference evidence="9" key="1">
    <citation type="submission" date="2023-05" db="EMBL/GenBank/DDBJ databases">
        <title>Cataloging the Phylogenetic Diversity of Human Bladder Bacteria.</title>
        <authorList>
            <person name="Du J."/>
        </authorList>
    </citation>
    <scope>NUCLEOTIDE SEQUENCE</scope>
    <source>
        <strain evidence="9">UMB9978</strain>
    </source>
</reference>
<evidence type="ECO:0000256" key="5">
    <source>
        <dbReference type="ARBA" id="ARBA00022801"/>
    </source>
</evidence>
<dbReference type="AlphaFoldDB" id="A0AAP4FEC3"/>
<keyword evidence="6 7" id="KW-0694">RNA-binding</keyword>
<keyword evidence="5 7" id="KW-0378">Hydrolase</keyword>
<dbReference type="Pfam" id="PF00825">
    <property type="entry name" value="Ribonuclease_P"/>
    <property type="match status" value="1"/>
</dbReference>
<dbReference type="EC" id="3.1.26.5" evidence="7 8"/>
<comment type="function">
    <text evidence="1 7">RNaseP catalyzes the removal of the 5'-leader sequence from pre-tRNA to produce the mature 5'-terminus. It can also cleave other RNA substrates such as 4.5S RNA. The protein component plays an auxiliary but essential role in vivo by binding to the 5'-leader sequence and broadening the substrate specificity of the ribozyme.</text>
</comment>
<dbReference type="PANTHER" id="PTHR33992:SF1">
    <property type="entry name" value="RIBONUCLEASE P PROTEIN COMPONENT"/>
    <property type="match status" value="1"/>
</dbReference>
<proteinExistence type="inferred from homology"/>
<keyword evidence="4 7" id="KW-0255">Endonuclease</keyword>
<dbReference type="Gene3D" id="3.30.230.10">
    <property type="match status" value="1"/>
</dbReference>
<dbReference type="SUPFAM" id="SSF54211">
    <property type="entry name" value="Ribosomal protein S5 domain 2-like"/>
    <property type="match status" value="1"/>
</dbReference>
<comment type="caution">
    <text evidence="9">The sequence shown here is derived from an EMBL/GenBank/DDBJ whole genome shotgun (WGS) entry which is preliminary data.</text>
</comment>
<keyword evidence="3 7" id="KW-0540">Nuclease</keyword>
<dbReference type="InterPro" id="IPR000100">
    <property type="entry name" value="RNase_P"/>
</dbReference>
<dbReference type="NCBIfam" id="TIGR00188">
    <property type="entry name" value="rnpA"/>
    <property type="match status" value="1"/>
</dbReference>
<organism evidence="9 10">
    <name type="scientific">Pseudoglutamicibacter cumminsii</name>
    <dbReference type="NCBI Taxonomy" id="156979"/>
    <lineage>
        <taxon>Bacteria</taxon>
        <taxon>Bacillati</taxon>
        <taxon>Actinomycetota</taxon>
        <taxon>Actinomycetes</taxon>
        <taxon>Micrococcales</taxon>
        <taxon>Micrococcaceae</taxon>
        <taxon>Pseudoglutamicibacter</taxon>
    </lineage>
</organism>
<evidence type="ECO:0000256" key="8">
    <source>
        <dbReference type="NCBIfam" id="TIGR00188"/>
    </source>
</evidence>
<evidence type="ECO:0000256" key="3">
    <source>
        <dbReference type="ARBA" id="ARBA00022722"/>
    </source>
</evidence>
<dbReference type="GO" id="GO:0042781">
    <property type="term" value="F:3'-tRNA processing endoribonuclease activity"/>
    <property type="evidence" value="ECO:0007669"/>
    <property type="project" value="TreeGrafter"/>
</dbReference>
<dbReference type="GO" id="GO:0000049">
    <property type="term" value="F:tRNA binding"/>
    <property type="evidence" value="ECO:0007669"/>
    <property type="project" value="UniProtKB-UniRule"/>
</dbReference>
<dbReference type="GO" id="GO:0001682">
    <property type="term" value="P:tRNA 5'-leader removal"/>
    <property type="evidence" value="ECO:0007669"/>
    <property type="project" value="UniProtKB-UniRule"/>
</dbReference>
<dbReference type="InterPro" id="IPR014721">
    <property type="entry name" value="Ribsml_uS5_D2-typ_fold_subgr"/>
</dbReference>
<dbReference type="Proteomes" id="UP001240483">
    <property type="component" value="Unassembled WGS sequence"/>
</dbReference>
<keyword evidence="2 7" id="KW-0819">tRNA processing</keyword>
<dbReference type="PROSITE" id="PS00648">
    <property type="entry name" value="RIBONUCLEASE_P"/>
    <property type="match status" value="1"/>
</dbReference>
<sequence length="116" mass="12994">MLPQQHRVRKGNELRNVMRSGTRKGCRNVVVFATPTDNPVPRFGFIVSKKVGNAAVRNKVKRRLRASAWEIIKEGIPNHDVVVRGLPAAANADYNTLNKDLRNGLRRIGVDIRGTQ</sequence>
<dbReference type="GO" id="GO:0030677">
    <property type="term" value="C:ribonuclease P complex"/>
    <property type="evidence" value="ECO:0007669"/>
    <property type="project" value="TreeGrafter"/>
</dbReference>
<evidence type="ECO:0000256" key="2">
    <source>
        <dbReference type="ARBA" id="ARBA00022694"/>
    </source>
</evidence>
<dbReference type="GO" id="GO:0004526">
    <property type="term" value="F:ribonuclease P activity"/>
    <property type="evidence" value="ECO:0007669"/>
    <property type="project" value="UniProtKB-UniRule"/>
</dbReference>
<dbReference type="RefSeq" id="WP_101630480.1">
    <property type="nucleotide sequence ID" value="NZ_CALUAG010000007.1"/>
</dbReference>
<evidence type="ECO:0000313" key="10">
    <source>
        <dbReference type="Proteomes" id="UP001240483"/>
    </source>
</evidence>
<accession>A0AAP4FEC3</accession>
<protein>
    <recommendedName>
        <fullName evidence="7 8">Ribonuclease P protein component</fullName>
        <shortName evidence="7">RNase P protein</shortName>
        <shortName evidence="7">RNaseP protein</shortName>
        <ecNumber evidence="7 8">3.1.26.5</ecNumber>
    </recommendedName>
    <alternativeName>
        <fullName evidence="7">Protein C5</fullName>
    </alternativeName>
</protein>
<comment type="subunit">
    <text evidence="7">Consists of a catalytic RNA component (M1 or rnpB) and a protein subunit.</text>
</comment>
<evidence type="ECO:0000256" key="4">
    <source>
        <dbReference type="ARBA" id="ARBA00022759"/>
    </source>
</evidence>
<dbReference type="HAMAP" id="MF_00227">
    <property type="entry name" value="RNase_P"/>
    <property type="match status" value="1"/>
</dbReference>
<dbReference type="InterPro" id="IPR020568">
    <property type="entry name" value="Ribosomal_Su5_D2-typ_SF"/>
</dbReference>
<dbReference type="PANTHER" id="PTHR33992">
    <property type="entry name" value="RIBONUCLEASE P PROTEIN COMPONENT"/>
    <property type="match status" value="1"/>
</dbReference>
<evidence type="ECO:0000256" key="1">
    <source>
        <dbReference type="ARBA" id="ARBA00002663"/>
    </source>
</evidence>
<evidence type="ECO:0000256" key="6">
    <source>
        <dbReference type="ARBA" id="ARBA00022884"/>
    </source>
</evidence>
<dbReference type="EMBL" id="JASODW010000002">
    <property type="protein sequence ID" value="MDK6274603.1"/>
    <property type="molecule type" value="Genomic_DNA"/>
</dbReference>